<evidence type="ECO:0000313" key="4">
    <source>
        <dbReference type="Proteomes" id="UP000523000"/>
    </source>
</evidence>
<protein>
    <recommendedName>
        <fullName evidence="5">S1 motif domain-containing protein</fullName>
    </recommendedName>
</protein>
<keyword evidence="1" id="KW-0175">Coiled coil</keyword>
<accession>A0A839QLU2</accession>
<evidence type="ECO:0000256" key="1">
    <source>
        <dbReference type="SAM" id="Coils"/>
    </source>
</evidence>
<sequence length="573" mass="61411">MGLLRWKKSGAELADYIKAPRTLHLVVISTLDKPGAINFDAAAIAAQTDDWADVITVPNGSTTFAMAAALPPDWNVYGTAARIYPIGAGMRGIRPGHYLMARAPEQLHQLTEDLLDEVLGLPNPARLRPATPVSPASGSSPVTAALPMLRTGRVTGFLGAGERAVVDLEDGIRALVRREDLAAGTRLDWLLAIGAKVEGSYDPATHVLDVSASAAVPRLLQAYSFGQVILALVVEASAQSAVLSPLPGELITVTRPEVSSNELDDIDSLLAPGQVVAARLTQLAGIRHLVLVDVDDAEAIAPAPPLLTGQLPWLQEGRDLLPPSMDEADELPTTPPAPATPMAQHAPAPPVRHGSALHDALLSIERLKAENRALRAEDAEGLARLNAAAVEELAHARADLGKARDANRRQAELLNKAQEKARKAARSTALAPADARAHFEDPDDALRHEIYLAWVSRVPAAEKPTYPWDPGFLIGPRFTASYFGHEPALRAKTAKALVDLVTHRAERMPAREVHPKRTGPGGDDPQQVRADGAACWRMSVEVNVAAARRVHYWKLPDGRIELHELVAHDVFGV</sequence>
<evidence type="ECO:0000313" key="3">
    <source>
        <dbReference type="EMBL" id="MBB2995575.1"/>
    </source>
</evidence>
<dbReference type="Proteomes" id="UP000523000">
    <property type="component" value="Unassembled WGS sequence"/>
</dbReference>
<dbReference type="RefSeq" id="WP_183510810.1">
    <property type="nucleotide sequence ID" value="NZ_BAABGK010000094.1"/>
</dbReference>
<reference evidence="3 4" key="1">
    <citation type="submission" date="2020-08" db="EMBL/GenBank/DDBJ databases">
        <title>Sequencing the genomes of 1000 actinobacteria strains.</title>
        <authorList>
            <person name="Klenk H.-P."/>
        </authorList>
    </citation>
    <scope>NUCLEOTIDE SEQUENCE [LARGE SCALE GENOMIC DNA]</scope>
    <source>
        <strain evidence="3 4">DSM 22826</strain>
    </source>
</reference>
<feature type="region of interest" description="Disordered" evidence="2">
    <location>
        <begin position="320"/>
        <end position="353"/>
    </location>
</feature>
<dbReference type="AlphaFoldDB" id="A0A839QLU2"/>
<name>A0A839QLU2_9MICC</name>
<keyword evidence="4" id="KW-1185">Reference proteome</keyword>
<organism evidence="3 4">
    <name type="scientific">Paeniglutamicibacter cryotolerans</name>
    <dbReference type="NCBI Taxonomy" id="670079"/>
    <lineage>
        <taxon>Bacteria</taxon>
        <taxon>Bacillati</taxon>
        <taxon>Actinomycetota</taxon>
        <taxon>Actinomycetes</taxon>
        <taxon>Micrococcales</taxon>
        <taxon>Micrococcaceae</taxon>
        <taxon>Paeniglutamicibacter</taxon>
    </lineage>
</organism>
<proteinExistence type="predicted"/>
<evidence type="ECO:0000256" key="2">
    <source>
        <dbReference type="SAM" id="MobiDB-lite"/>
    </source>
</evidence>
<evidence type="ECO:0008006" key="5">
    <source>
        <dbReference type="Google" id="ProtNLM"/>
    </source>
</evidence>
<gene>
    <name evidence="3" type="ORF">E9229_001766</name>
</gene>
<feature type="coiled-coil region" evidence="1">
    <location>
        <begin position="357"/>
        <end position="423"/>
    </location>
</feature>
<dbReference type="EMBL" id="JACHVS010000001">
    <property type="protein sequence ID" value="MBB2995575.1"/>
    <property type="molecule type" value="Genomic_DNA"/>
</dbReference>
<comment type="caution">
    <text evidence="3">The sequence shown here is derived from an EMBL/GenBank/DDBJ whole genome shotgun (WGS) entry which is preliminary data.</text>
</comment>